<gene>
    <name evidence="2" type="ORF">ADL15_18020</name>
</gene>
<dbReference type="PROSITE" id="PS51257">
    <property type="entry name" value="PROKAR_LIPOPROTEIN"/>
    <property type="match status" value="1"/>
</dbReference>
<keyword evidence="1" id="KW-0732">Signal</keyword>
<dbReference type="EMBL" id="LLZH01000145">
    <property type="protein sequence ID" value="KUL33388.1"/>
    <property type="molecule type" value="Genomic_DNA"/>
</dbReference>
<feature type="signal peptide" evidence="1">
    <location>
        <begin position="1"/>
        <end position="20"/>
    </location>
</feature>
<evidence type="ECO:0000313" key="3">
    <source>
        <dbReference type="Proteomes" id="UP000053244"/>
    </source>
</evidence>
<feature type="chain" id="PRO_5038792909" description="DUF3558 domain-containing protein" evidence="1">
    <location>
        <begin position="21"/>
        <end position="220"/>
    </location>
</feature>
<dbReference type="Proteomes" id="UP000053244">
    <property type="component" value="Unassembled WGS sequence"/>
</dbReference>
<accession>A0A101JUM2</accession>
<name>A0A101JUM2_9ACTN</name>
<reference evidence="2 3" key="1">
    <citation type="submission" date="2015-10" db="EMBL/GenBank/DDBJ databases">
        <authorList>
            <person name="Gilbert D.G."/>
        </authorList>
    </citation>
    <scope>NUCLEOTIDE SEQUENCE [LARGE SCALE GENOMIC DNA]</scope>
    <source>
        <strain evidence="2 3">NRRL B-16712</strain>
    </source>
</reference>
<evidence type="ECO:0000256" key="1">
    <source>
        <dbReference type="SAM" id="SignalP"/>
    </source>
</evidence>
<evidence type="ECO:0008006" key="4">
    <source>
        <dbReference type="Google" id="ProtNLM"/>
    </source>
</evidence>
<keyword evidence="3" id="KW-1185">Reference proteome</keyword>
<sequence length="220" mass="22499">MMGVRIAALSLFLLSSVAISACSGDDPAPAATPDPAEASGPGSYAAPVDLEGLCSLLSYEALSSALGVPAGETKAELHGSDPTSSRSVRCTRSLAGANTADGGLVTTDITFWHDVDLAKSQFAYTKGADAKNFAQDQRVEAQGGVGAEAYRYVRSPSSEQVLIPELVARHSNLDVSVQFISSAPPGGLDARSKQLFEAAGAYANEVLATVRKAAPAPAAS</sequence>
<dbReference type="AlphaFoldDB" id="A0A101JUM2"/>
<evidence type="ECO:0000313" key="2">
    <source>
        <dbReference type="EMBL" id="KUL33388.1"/>
    </source>
</evidence>
<proteinExistence type="predicted"/>
<protein>
    <recommendedName>
        <fullName evidence="4">DUF3558 domain-containing protein</fullName>
    </recommendedName>
</protein>
<comment type="caution">
    <text evidence="2">The sequence shown here is derived from an EMBL/GenBank/DDBJ whole genome shotgun (WGS) entry which is preliminary data.</text>
</comment>
<organism evidence="2 3">
    <name type="scientific">Actinoplanes awajinensis subsp. mycoplanecinus</name>
    <dbReference type="NCBI Taxonomy" id="135947"/>
    <lineage>
        <taxon>Bacteria</taxon>
        <taxon>Bacillati</taxon>
        <taxon>Actinomycetota</taxon>
        <taxon>Actinomycetes</taxon>
        <taxon>Micromonosporales</taxon>
        <taxon>Micromonosporaceae</taxon>
        <taxon>Actinoplanes</taxon>
    </lineage>
</organism>